<name>A0A023WMR7_STUST</name>
<dbReference type="RefSeq" id="WP_017244207.1">
    <property type="nucleotide sequence ID" value="NZ_AP024722.1"/>
</dbReference>
<evidence type="ECO:0000313" key="2">
    <source>
        <dbReference type="Proteomes" id="UP000025238"/>
    </source>
</evidence>
<accession>A0A023WMR7</accession>
<dbReference type="EMBL" id="CP007509">
    <property type="protein sequence ID" value="AHY40990.1"/>
    <property type="molecule type" value="Genomic_DNA"/>
</dbReference>
<dbReference type="OrthoDB" id="5298197at2"/>
<protein>
    <submittedName>
        <fullName evidence="1">Uncharacterized protein</fullName>
    </submittedName>
</protein>
<dbReference type="Pfam" id="PF08905">
    <property type="entry name" value="DUF1850"/>
    <property type="match status" value="1"/>
</dbReference>
<dbReference type="AlphaFoldDB" id="A0A023WMR7"/>
<proteinExistence type="predicted"/>
<dbReference type="PATRIC" id="fig|316.97.peg.81"/>
<gene>
    <name evidence="1" type="ORF">UIB01_00400</name>
</gene>
<sequence>MIGLCLGLAGVVWAEVPTPAFTLAWNHTIEKIRWEEDYRVTPDGLLLGEARVKGSGAGMEIPDDAELRDGAWHYQRQMPALPLLRLGRTPEAGDYQLCFDQRCHAMSEWLGPPQADQPALEVWGCTVQTASVGND</sequence>
<evidence type="ECO:0000313" key="1">
    <source>
        <dbReference type="EMBL" id="AHY40990.1"/>
    </source>
</evidence>
<organism evidence="1 2">
    <name type="scientific">Stutzerimonas stutzeri</name>
    <name type="common">Pseudomonas stutzeri</name>
    <dbReference type="NCBI Taxonomy" id="316"/>
    <lineage>
        <taxon>Bacteria</taxon>
        <taxon>Pseudomonadati</taxon>
        <taxon>Pseudomonadota</taxon>
        <taxon>Gammaproteobacteria</taxon>
        <taxon>Pseudomonadales</taxon>
        <taxon>Pseudomonadaceae</taxon>
        <taxon>Stutzerimonas</taxon>
    </lineage>
</organism>
<dbReference type="KEGG" id="pstu:UIB01_00400"/>
<dbReference type="Proteomes" id="UP000025238">
    <property type="component" value="Chromosome"/>
</dbReference>
<dbReference type="GeneID" id="66823418"/>
<dbReference type="InterPro" id="IPR015001">
    <property type="entry name" value="DUF1850"/>
</dbReference>
<reference evidence="1 2" key="1">
    <citation type="submission" date="2014-03" db="EMBL/GenBank/DDBJ databases">
        <title>Complete genome sequence of Pseudomonas stutzeri 19SMN4.</title>
        <authorList>
            <person name="Brunet-Galmes I."/>
            <person name="Nogales B."/>
            <person name="Busquets A."/>
            <person name="Pena A."/>
            <person name="Gomila M."/>
            <person name="Garcia-Valdes E."/>
            <person name="Lalucat J."/>
            <person name="Bennasar A."/>
            <person name="Bosch R."/>
        </authorList>
    </citation>
    <scope>NUCLEOTIDE SEQUENCE [LARGE SCALE GENOMIC DNA]</scope>
    <source>
        <strain evidence="1 2">19SMN4</strain>
    </source>
</reference>